<feature type="domain" description="EF-hand" evidence="1">
    <location>
        <begin position="1"/>
        <end position="32"/>
    </location>
</feature>
<proteinExistence type="predicted"/>
<comment type="caution">
    <text evidence="2">The sequence shown here is derived from an EMBL/GenBank/DDBJ whole genome shotgun (WGS) entry which is preliminary data.</text>
</comment>
<dbReference type="SUPFAM" id="SSF47473">
    <property type="entry name" value="EF-hand"/>
    <property type="match status" value="1"/>
</dbReference>
<dbReference type="AlphaFoldDB" id="A0A817T1P3"/>
<dbReference type="EMBL" id="CAJNYT010000036">
    <property type="protein sequence ID" value="CAF3309883.1"/>
    <property type="molecule type" value="Genomic_DNA"/>
</dbReference>
<dbReference type="Gene3D" id="1.10.238.10">
    <property type="entry name" value="EF-hand"/>
    <property type="match status" value="1"/>
</dbReference>
<dbReference type="InterPro" id="IPR002048">
    <property type="entry name" value="EF_hand_dom"/>
</dbReference>
<sequence>MHNKIFDIIDSNGKNGINFQQLVKFIEVVTELVKGETAVNTANIKIIVKQMFEMFKKNIEDEQLSKEEFMKCCTQKYKEIGCAFLPDIPGETMLIFVA</sequence>
<dbReference type="PROSITE" id="PS50222">
    <property type="entry name" value="EF_HAND_2"/>
    <property type="match status" value="1"/>
</dbReference>
<organism evidence="2 3">
    <name type="scientific">Rotaria socialis</name>
    <dbReference type="NCBI Taxonomy" id="392032"/>
    <lineage>
        <taxon>Eukaryota</taxon>
        <taxon>Metazoa</taxon>
        <taxon>Spiralia</taxon>
        <taxon>Gnathifera</taxon>
        <taxon>Rotifera</taxon>
        <taxon>Eurotatoria</taxon>
        <taxon>Bdelloidea</taxon>
        <taxon>Philodinida</taxon>
        <taxon>Philodinidae</taxon>
        <taxon>Rotaria</taxon>
    </lineage>
</organism>
<evidence type="ECO:0000259" key="1">
    <source>
        <dbReference type="PROSITE" id="PS50222"/>
    </source>
</evidence>
<protein>
    <recommendedName>
        <fullName evidence="1">EF-hand domain-containing protein</fullName>
    </recommendedName>
</protein>
<dbReference type="Proteomes" id="UP000663872">
    <property type="component" value="Unassembled WGS sequence"/>
</dbReference>
<name>A0A817T1P3_9BILA</name>
<gene>
    <name evidence="2" type="ORF">GRG538_LOCUS1387</name>
</gene>
<dbReference type="InterPro" id="IPR011992">
    <property type="entry name" value="EF-hand-dom_pair"/>
</dbReference>
<reference evidence="2" key="1">
    <citation type="submission" date="2021-02" db="EMBL/GenBank/DDBJ databases">
        <authorList>
            <person name="Nowell W R."/>
        </authorList>
    </citation>
    <scope>NUCLEOTIDE SEQUENCE</scope>
</reference>
<evidence type="ECO:0000313" key="3">
    <source>
        <dbReference type="Proteomes" id="UP000663872"/>
    </source>
</evidence>
<accession>A0A817T1P3</accession>
<dbReference type="GO" id="GO:0005509">
    <property type="term" value="F:calcium ion binding"/>
    <property type="evidence" value="ECO:0007669"/>
    <property type="project" value="InterPro"/>
</dbReference>
<evidence type="ECO:0000313" key="2">
    <source>
        <dbReference type="EMBL" id="CAF3309883.1"/>
    </source>
</evidence>